<dbReference type="EMBL" id="JANCYU010000036">
    <property type="protein sequence ID" value="KAK4526056.1"/>
    <property type="molecule type" value="Genomic_DNA"/>
</dbReference>
<comment type="caution">
    <text evidence="1">The sequence shown here is derived from an EMBL/GenBank/DDBJ whole genome shotgun (WGS) entry which is preliminary data.</text>
</comment>
<dbReference type="AlphaFoldDB" id="A0AAV9IFQ5"/>
<name>A0AAV9IFQ5_9RHOD</name>
<accession>A0AAV9IFQ5</accession>
<protein>
    <submittedName>
        <fullName evidence="1">Uncharacterized protein</fullName>
    </submittedName>
</protein>
<gene>
    <name evidence="1" type="ORF">GAYE_SCF19G3967</name>
</gene>
<keyword evidence="2" id="KW-1185">Reference proteome</keyword>
<evidence type="ECO:0000313" key="1">
    <source>
        <dbReference type="EMBL" id="KAK4526056.1"/>
    </source>
</evidence>
<reference evidence="1 2" key="1">
    <citation type="submission" date="2022-07" db="EMBL/GenBank/DDBJ databases">
        <title>Genome-wide signatures of adaptation to extreme environments.</title>
        <authorList>
            <person name="Cho C.H."/>
            <person name="Yoon H.S."/>
        </authorList>
    </citation>
    <scope>NUCLEOTIDE SEQUENCE [LARGE SCALE GENOMIC DNA]</scope>
    <source>
        <strain evidence="1 2">108.79 E11</strain>
    </source>
</reference>
<evidence type="ECO:0000313" key="2">
    <source>
        <dbReference type="Proteomes" id="UP001300502"/>
    </source>
</evidence>
<dbReference type="Proteomes" id="UP001300502">
    <property type="component" value="Unassembled WGS sequence"/>
</dbReference>
<sequence length="473" mass="56366">MPIYPTLEDLVDKQLDAKLFQALKKRDTSNLFHYSSFYREEVSKVRFLGDRWGDCPQTYFAQVFYDVHCGTIQPTDKIDWSQVLQQVESKRQEDGRQCSNCKECGAEEFARADLRRGVCRLFVQHPYSYSLIHMQAQLLWKLFHIRLDKSSCRVWRNLEGKPDDQSFEEIYNRFVLQVVGERFGSFVLKKACLLTHLWVVNQVLSGIREELKVTQQKYKEVAQQLKLCQATYIFDREKPIVGRRRCREFSRIHVYGRYVPGVVTSGRRRGSGRYVVRGYLVEEAWMKEFCEILQSDFGIIVHLCTEDSKLENYRVLPTSCAPYMNTSSNNNSSFYMSEWGELHTELECHKDKLDVYLESRFGLSWKSFFRQVLQIVQIRWLTKCAKEERERLAWIAQEYLFWKVFQKEIVDKYLYLENCSCLQEIGTLCVFQHYEYLLHTHELPVQVEERMEMIRRKRDELYKFTLTSGNEQL</sequence>
<organism evidence="1 2">
    <name type="scientific">Galdieria yellowstonensis</name>
    <dbReference type="NCBI Taxonomy" id="3028027"/>
    <lineage>
        <taxon>Eukaryota</taxon>
        <taxon>Rhodophyta</taxon>
        <taxon>Bangiophyceae</taxon>
        <taxon>Galdieriales</taxon>
        <taxon>Galdieriaceae</taxon>
        <taxon>Galdieria</taxon>
    </lineage>
</organism>
<proteinExistence type="predicted"/>